<gene>
    <name evidence="1" type="ORF">A2975_05400</name>
</gene>
<name>A0A1F8BXF2_9BACT</name>
<evidence type="ECO:0000313" key="2">
    <source>
        <dbReference type="Proteomes" id="UP000178429"/>
    </source>
</evidence>
<dbReference type="STRING" id="1802525.A2975_05400"/>
<evidence type="ECO:0000313" key="1">
    <source>
        <dbReference type="EMBL" id="OGM68747.1"/>
    </source>
</evidence>
<evidence type="ECO:0008006" key="3">
    <source>
        <dbReference type="Google" id="ProtNLM"/>
    </source>
</evidence>
<dbReference type="AlphaFoldDB" id="A0A1F8BXF2"/>
<dbReference type="Proteomes" id="UP000178429">
    <property type="component" value="Unassembled WGS sequence"/>
</dbReference>
<proteinExistence type="predicted"/>
<sequence>MNDSLTEAKNWAVSLTPLEPNQKHYCKTRDIFQARLEHFKDEMIKSVGENTASLITAVAGEIGNNSFDHNLGNWPDILGIYFSYSLTQKRIILADRGLGILATLKKVKPQLTDHKEALKTAFTETISGRAPENRGNGLKFVRKVITENSLRLSFQTGNALLQLKDQDVSMKIEETEDKMRGCLAVIEY</sequence>
<dbReference type="EMBL" id="MGHL01000019">
    <property type="protein sequence ID" value="OGM68747.1"/>
    <property type="molecule type" value="Genomic_DNA"/>
</dbReference>
<comment type="caution">
    <text evidence="1">The sequence shown here is derived from an EMBL/GenBank/DDBJ whole genome shotgun (WGS) entry which is preliminary data.</text>
</comment>
<accession>A0A1F8BXF2</accession>
<organism evidence="1 2">
    <name type="scientific">Candidatus Woesebacteria bacterium RIFCSPLOWO2_01_FULL_44_14</name>
    <dbReference type="NCBI Taxonomy" id="1802525"/>
    <lineage>
        <taxon>Bacteria</taxon>
        <taxon>Candidatus Woeseibacteriota</taxon>
    </lineage>
</organism>
<reference evidence="1 2" key="1">
    <citation type="journal article" date="2016" name="Nat. Commun.">
        <title>Thousands of microbial genomes shed light on interconnected biogeochemical processes in an aquifer system.</title>
        <authorList>
            <person name="Anantharaman K."/>
            <person name="Brown C.T."/>
            <person name="Hug L.A."/>
            <person name="Sharon I."/>
            <person name="Castelle C.J."/>
            <person name="Probst A.J."/>
            <person name="Thomas B.C."/>
            <person name="Singh A."/>
            <person name="Wilkins M.J."/>
            <person name="Karaoz U."/>
            <person name="Brodie E.L."/>
            <person name="Williams K.H."/>
            <person name="Hubbard S.S."/>
            <person name="Banfield J.F."/>
        </authorList>
    </citation>
    <scope>NUCLEOTIDE SEQUENCE [LARGE SCALE GENOMIC DNA]</scope>
</reference>
<protein>
    <recommendedName>
        <fullName evidence="3">Histidine kinase/HSP90-like ATPase domain-containing protein</fullName>
    </recommendedName>
</protein>